<keyword evidence="3" id="KW-1185">Reference proteome</keyword>
<dbReference type="RefSeq" id="WP_184244446.1">
    <property type="nucleotide sequence ID" value="NZ_BAAACU010000022.1"/>
</dbReference>
<dbReference type="PANTHER" id="PTHR46387">
    <property type="entry name" value="POLYNUCLEOTIDYL TRANSFERASE, RIBONUCLEASE H-LIKE SUPERFAMILY PROTEIN"/>
    <property type="match status" value="1"/>
</dbReference>
<dbReference type="InterPro" id="IPR036397">
    <property type="entry name" value="RNaseH_sf"/>
</dbReference>
<proteinExistence type="predicted"/>
<comment type="caution">
    <text evidence="2">The sequence shown here is derived from an EMBL/GenBank/DDBJ whole genome shotgun (WGS) entry which is preliminary data.</text>
</comment>
<dbReference type="GO" id="GO:0003676">
    <property type="term" value="F:nucleic acid binding"/>
    <property type="evidence" value="ECO:0007669"/>
    <property type="project" value="InterPro"/>
</dbReference>
<dbReference type="PROSITE" id="PS50879">
    <property type="entry name" value="RNASE_H_1"/>
    <property type="match status" value="1"/>
</dbReference>
<dbReference type="Proteomes" id="UP000572212">
    <property type="component" value="Unassembled WGS sequence"/>
</dbReference>
<keyword evidence="2" id="KW-0378">Hydrolase</keyword>
<dbReference type="GO" id="GO:0004523">
    <property type="term" value="F:RNA-DNA hybrid ribonuclease activity"/>
    <property type="evidence" value="ECO:0007669"/>
    <property type="project" value="UniProtKB-EC"/>
</dbReference>
<dbReference type="PANTHER" id="PTHR46387:SF2">
    <property type="entry name" value="RIBONUCLEASE HI"/>
    <property type="match status" value="1"/>
</dbReference>
<protein>
    <submittedName>
        <fullName evidence="2">Ribonuclease HI</fullName>
        <ecNumber evidence="2">3.1.26.4</ecNumber>
    </submittedName>
</protein>
<reference evidence="2 3" key="1">
    <citation type="submission" date="2020-08" db="EMBL/GenBank/DDBJ databases">
        <title>Genomic Encyclopedia of Type Strains, Phase IV (KMG-IV): sequencing the most valuable type-strain genomes for metagenomic binning, comparative biology and taxonomic classification.</title>
        <authorList>
            <person name="Goeker M."/>
        </authorList>
    </citation>
    <scope>NUCLEOTIDE SEQUENCE [LARGE SCALE GENOMIC DNA]</scope>
    <source>
        <strain evidence="2 3">DSM 11805</strain>
    </source>
</reference>
<dbReference type="SUPFAM" id="SSF53098">
    <property type="entry name" value="Ribonuclease H-like"/>
    <property type="match status" value="1"/>
</dbReference>
<evidence type="ECO:0000313" key="2">
    <source>
        <dbReference type="EMBL" id="MBB6511852.1"/>
    </source>
</evidence>
<dbReference type="Gene3D" id="3.30.420.10">
    <property type="entry name" value="Ribonuclease H-like superfamily/Ribonuclease H"/>
    <property type="match status" value="1"/>
</dbReference>
<name>A0A841RIL1_9BACI</name>
<dbReference type="AlphaFoldDB" id="A0A841RIL1"/>
<dbReference type="NCBIfam" id="NF005822">
    <property type="entry name" value="PRK07708.1"/>
    <property type="match status" value="1"/>
</dbReference>
<sequence length="220" mass="25680">MKLTLSVSYKVQSKRIVTLTSEPLALKDVKSLLPELKKQKTIIRIDMEDEFGSLWSEKELNKYLERLNEEPHEVTLYFDGGYDKSHKIAGLGTVIYFIKNNKRYRKRVNRQLDLIQDNNEAEFAALYFAIQQLEIIGVHQQSIQIQGDSMQVIHQMNDEWPVTNDAFHYWIDKIEHLLKKLGIRATYELLPRNNNKQADKLATQALAGEEIDAIYEIENE</sequence>
<organism evidence="2 3">
    <name type="scientific">Gracilibacillus halotolerans</name>
    <dbReference type="NCBI Taxonomy" id="74386"/>
    <lineage>
        <taxon>Bacteria</taxon>
        <taxon>Bacillati</taxon>
        <taxon>Bacillota</taxon>
        <taxon>Bacilli</taxon>
        <taxon>Bacillales</taxon>
        <taxon>Bacillaceae</taxon>
        <taxon>Gracilibacillus</taxon>
    </lineage>
</organism>
<accession>A0A841RIL1</accession>
<evidence type="ECO:0000259" key="1">
    <source>
        <dbReference type="PROSITE" id="PS50879"/>
    </source>
</evidence>
<feature type="domain" description="RNase H type-1" evidence="1">
    <location>
        <begin position="70"/>
        <end position="207"/>
    </location>
</feature>
<evidence type="ECO:0000313" key="3">
    <source>
        <dbReference type="Proteomes" id="UP000572212"/>
    </source>
</evidence>
<gene>
    <name evidence="2" type="ORF">GGQ92_000619</name>
</gene>
<dbReference type="EMBL" id="JACHON010000001">
    <property type="protein sequence ID" value="MBB6511852.1"/>
    <property type="molecule type" value="Genomic_DNA"/>
</dbReference>
<dbReference type="InterPro" id="IPR002156">
    <property type="entry name" value="RNaseH_domain"/>
</dbReference>
<dbReference type="CDD" id="cd09279">
    <property type="entry name" value="RNase_HI_like"/>
    <property type="match status" value="1"/>
</dbReference>
<dbReference type="Pfam" id="PF13456">
    <property type="entry name" value="RVT_3"/>
    <property type="match status" value="1"/>
</dbReference>
<dbReference type="InterPro" id="IPR012337">
    <property type="entry name" value="RNaseH-like_sf"/>
</dbReference>
<dbReference type="EC" id="3.1.26.4" evidence="2"/>